<proteinExistence type="predicted"/>
<evidence type="ECO:0000313" key="2">
    <source>
        <dbReference type="EMBL" id="SFQ62437.1"/>
    </source>
</evidence>
<feature type="transmembrane region" description="Helical" evidence="1">
    <location>
        <begin position="150"/>
        <end position="169"/>
    </location>
</feature>
<dbReference type="EMBL" id="FOWC01000017">
    <property type="protein sequence ID" value="SFQ62437.1"/>
    <property type="molecule type" value="Genomic_DNA"/>
</dbReference>
<keyword evidence="1" id="KW-0812">Transmembrane</keyword>
<dbReference type="InterPro" id="IPR016566">
    <property type="entry name" value="UCP010219"/>
</dbReference>
<feature type="transmembrane region" description="Helical" evidence="1">
    <location>
        <begin position="175"/>
        <end position="198"/>
    </location>
</feature>
<keyword evidence="1" id="KW-1133">Transmembrane helix</keyword>
<dbReference type="RefSeq" id="WP_093576568.1">
    <property type="nucleotide sequence ID" value="NZ_FOWC01000017.1"/>
</dbReference>
<evidence type="ECO:0000313" key="3">
    <source>
        <dbReference type="Proteomes" id="UP000199137"/>
    </source>
</evidence>
<feature type="transmembrane region" description="Helical" evidence="1">
    <location>
        <begin position="33"/>
        <end position="58"/>
    </location>
</feature>
<keyword evidence="1" id="KW-0472">Membrane</keyword>
<protein>
    <recommendedName>
        <fullName evidence="4">DUF3159 domain-containing protein</fullName>
    </recommendedName>
</protein>
<feature type="transmembrane region" description="Helical" evidence="1">
    <location>
        <begin position="70"/>
        <end position="95"/>
    </location>
</feature>
<reference evidence="2 3" key="1">
    <citation type="submission" date="2016-10" db="EMBL/GenBank/DDBJ databases">
        <authorList>
            <person name="de Groot N.N."/>
        </authorList>
    </citation>
    <scope>NUCLEOTIDE SEQUENCE [LARGE SCALE GENOMIC DNA]</scope>
    <source>
        <strain evidence="2 3">DSM 44637</strain>
    </source>
</reference>
<dbReference type="OrthoDB" id="3783129at2"/>
<evidence type="ECO:0000256" key="1">
    <source>
        <dbReference type="SAM" id="Phobius"/>
    </source>
</evidence>
<gene>
    <name evidence="2" type="ORF">SAMN05421854_1175</name>
</gene>
<name>A0A1I6A1P4_9PSEU</name>
<dbReference type="AlphaFoldDB" id="A0A1I6A1P4"/>
<dbReference type="STRING" id="112413.SAMN05421854_1175"/>
<sequence length="221" mass="23847">MRHPHTIDLPSFRNLVVDGGRHLLESTLVPAGLFYLLLTLVSFDSGVIAALCWSVAVVGTRLALRKKIPAVLLLTTALLVARTVLGLATGSAFLYFLQPTLQNFLVASLFLVSAPFNKPLLARLAGDFCAFPDSLSGHPGMRRFFQRVSVLWGLVFAVNGGVTLLMLARETVGDFLMVSTAGSYSIIGLAIVGSLWWFRRSLRSAGITLRMGHRPAALPAA</sequence>
<evidence type="ECO:0008006" key="4">
    <source>
        <dbReference type="Google" id="ProtNLM"/>
    </source>
</evidence>
<dbReference type="Pfam" id="PF11361">
    <property type="entry name" value="DUF3159"/>
    <property type="match status" value="1"/>
</dbReference>
<dbReference type="Proteomes" id="UP000199137">
    <property type="component" value="Unassembled WGS sequence"/>
</dbReference>
<organism evidence="2 3">
    <name type="scientific">Amycolatopsis rubida</name>
    <dbReference type="NCBI Taxonomy" id="112413"/>
    <lineage>
        <taxon>Bacteria</taxon>
        <taxon>Bacillati</taxon>
        <taxon>Actinomycetota</taxon>
        <taxon>Actinomycetes</taxon>
        <taxon>Pseudonocardiales</taxon>
        <taxon>Pseudonocardiaceae</taxon>
        <taxon>Amycolatopsis</taxon>
    </lineage>
</organism>
<feature type="transmembrane region" description="Helical" evidence="1">
    <location>
        <begin position="101"/>
        <end position="117"/>
    </location>
</feature>
<dbReference type="NCBIfam" id="NF041646">
    <property type="entry name" value="VC0807_fam"/>
    <property type="match status" value="1"/>
</dbReference>
<accession>A0A1I6A1P4</accession>